<evidence type="ECO:0000259" key="6">
    <source>
        <dbReference type="PROSITE" id="PS50949"/>
    </source>
</evidence>
<dbReference type="GO" id="GO:0008483">
    <property type="term" value="F:transaminase activity"/>
    <property type="evidence" value="ECO:0007669"/>
    <property type="project" value="UniProtKB-KW"/>
</dbReference>
<dbReference type="SUPFAM" id="SSF46785">
    <property type="entry name" value="Winged helix' DNA-binding domain"/>
    <property type="match status" value="1"/>
</dbReference>
<evidence type="ECO:0000313" key="10">
    <source>
        <dbReference type="Proteomes" id="UP001277471"/>
    </source>
</evidence>
<dbReference type="GO" id="GO:0003700">
    <property type="term" value="F:DNA-binding transcription factor activity"/>
    <property type="evidence" value="ECO:0007669"/>
    <property type="project" value="InterPro"/>
</dbReference>
<dbReference type="InterPro" id="IPR036390">
    <property type="entry name" value="WH_DNA-bd_sf"/>
</dbReference>
<dbReference type="Proteomes" id="UP000298774">
    <property type="component" value="Chromosome"/>
</dbReference>
<accession>A0A0N7I7N8</accession>
<keyword evidence="8" id="KW-0808">Transferase</keyword>
<dbReference type="CDD" id="cd00609">
    <property type="entry name" value="AAT_like"/>
    <property type="match status" value="1"/>
</dbReference>
<dbReference type="Pfam" id="PF00392">
    <property type="entry name" value="GntR"/>
    <property type="match status" value="1"/>
</dbReference>
<keyword evidence="4" id="KW-0238">DNA-binding</keyword>
<dbReference type="InterPro" id="IPR036388">
    <property type="entry name" value="WH-like_DNA-bd_sf"/>
</dbReference>
<dbReference type="EMBL" id="CP032339">
    <property type="protein sequence ID" value="QCO07598.1"/>
    <property type="molecule type" value="Genomic_DNA"/>
</dbReference>
<proteinExistence type="inferred from homology"/>
<dbReference type="RefSeq" id="WP_035672964.1">
    <property type="nucleotide sequence ID" value="NZ_CP012914.1"/>
</dbReference>
<evidence type="ECO:0000256" key="1">
    <source>
        <dbReference type="ARBA" id="ARBA00005384"/>
    </source>
</evidence>
<evidence type="ECO:0000256" key="4">
    <source>
        <dbReference type="ARBA" id="ARBA00023125"/>
    </source>
</evidence>
<dbReference type="InterPro" id="IPR015424">
    <property type="entry name" value="PyrdxlP-dep_Trfase"/>
</dbReference>
<dbReference type="Gene3D" id="3.40.640.10">
    <property type="entry name" value="Type I PLP-dependent aspartate aminotransferase-like (Major domain)"/>
    <property type="match status" value="1"/>
</dbReference>
<evidence type="ECO:0000256" key="2">
    <source>
        <dbReference type="ARBA" id="ARBA00022898"/>
    </source>
</evidence>
<dbReference type="GO" id="GO:0030170">
    <property type="term" value="F:pyridoxal phosphate binding"/>
    <property type="evidence" value="ECO:0007669"/>
    <property type="project" value="InterPro"/>
</dbReference>
<protein>
    <submittedName>
        <fullName evidence="8">PLP-dependent aminotransferase family protein</fullName>
    </submittedName>
</protein>
<dbReference type="AlphaFoldDB" id="A0A0N7I7N8"/>
<dbReference type="Proteomes" id="UP001277471">
    <property type="component" value="Unassembled WGS sequence"/>
</dbReference>
<dbReference type="Gene3D" id="3.90.1150.10">
    <property type="entry name" value="Aspartate Aminotransferase, domain 1"/>
    <property type="match status" value="1"/>
</dbReference>
<dbReference type="KEGG" id="abf:AMK58_05990"/>
<gene>
    <name evidence="8" type="ORF">D3868_00160</name>
    <name evidence="7" type="ORF">SIM66_21165</name>
</gene>
<keyword evidence="10" id="KW-1185">Reference proteome</keyword>
<dbReference type="CDD" id="cd07377">
    <property type="entry name" value="WHTH_GntR"/>
    <property type="match status" value="1"/>
</dbReference>
<dbReference type="Pfam" id="PF00155">
    <property type="entry name" value="Aminotran_1_2"/>
    <property type="match status" value="1"/>
</dbReference>
<dbReference type="Gene3D" id="1.10.10.10">
    <property type="entry name" value="Winged helix-like DNA-binding domain superfamily/Winged helix DNA-binding domain"/>
    <property type="match status" value="1"/>
</dbReference>
<dbReference type="InterPro" id="IPR000524">
    <property type="entry name" value="Tscrpt_reg_HTH_GntR"/>
</dbReference>
<dbReference type="PANTHER" id="PTHR46577">
    <property type="entry name" value="HTH-TYPE TRANSCRIPTIONAL REGULATORY PROTEIN GABR"/>
    <property type="match status" value="1"/>
</dbReference>
<dbReference type="SMART" id="SM00345">
    <property type="entry name" value="HTH_GNTR"/>
    <property type="match status" value="1"/>
</dbReference>
<keyword evidence="5" id="KW-0804">Transcription</keyword>
<dbReference type="GeneID" id="56448473"/>
<sequence length="464" mass="49731">MTQWVPDLEGRQGPRYRAIADALSDDIASGRLPPGTRLPTHRDLAYRLGVTVGTITRAYTEAEKRGLIGGEVGRGTFVQGQRHMPPSDPFTWTPRPEPSIINMTVVTPEHPMSVSMMGATLAAIGASPNLGALLEYAPHAGLPAHRAAGAQWLARQHRVTASADTILLTTGAQNAMAVALAAVARPGDVVLTERLTNYGIKTLSAVEGYHLEGIAIDEHGVVPDSFDSACRRLAPKALYLVPTMHNPTASVMPQARRVEIAAIARRYGVMLVEDDVFGFLVHDAKPIQAIAPDVTVYVNSLSKSVSAGLRVGYVVAPPALVPRVEAVIRALQYSSPPLPPEVATRWITDGGADRIAEAQRGEAMARQQIARSILPASAVCGHPGAQHLWLVLPEPWRRDDFIAEAMRRGVKVTGGDVFAVGRASAPHAVRLGLCHPHSRDELARGLRTLADLLENPQTAMLSIV</sequence>
<dbReference type="PROSITE" id="PS50949">
    <property type="entry name" value="HTH_GNTR"/>
    <property type="match status" value="1"/>
</dbReference>
<evidence type="ECO:0000256" key="5">
    <source>
        <dbReference type="ARBA" id="ARBA00023163"/>
    </source>
</evidence>
<dbReference type="InterPro" id="IPR051446">
    <property type="entry name" value="HTH_trans_reg/aminotransferase"/>
</dbReference>
<evidence type="ECO:0000313" key="9">
    <source>
        <dbReference type="Proteomes" id="UP000298774"/>
    </source>
</evidence>
<reference evidence="8 9" key="1">
    <citation type="submission" date="2018-09" db="EMBL/GenBank/DDBJ databases">
        <title>Whole genome based analysis of evolution and adaptive divergence in Indian and Brazilian strains of Azospirillum brasilense.</title>
        <authorList>
            <person name="Singh C."/>
            <person name="Tripathi A.K."/>
        </authorList>
    </citation>
    <scope>NUCLEOTIDE SEQUENCE [LARGE SCALE GENOMIC DNA]</scope>
    <source>
        <strain evidence="8 9">MTCC4038</strain>
    </source>
</reference>
<feature type="domain" description="HTH gntR-type" evidence="6">
    <location>
        <begin position="13"/>
        <end position="81"/>
    </location>
</feature>
<dbReference type="InterPro" id="IPR015422">
    <property type="entry name" value="PyrdxlP-dep_Trfase_small"/>
</dbReference>
<evidence type="ECO:0000256" key="3">
    <source>
        <dbReference type="ARBA" id="ARBA00023015"/>
    </source>
</evidence>
<dbReference type="InterPro" id="IPR015421">
    <property type="entry name" value="PyrdxlP-dep_Trfase_major"/>
</dbReference>
<comment type="similarity">
    <text evidence="1">In the C-terminal section; belongs to the class-I pyridoxal-phosphate-dependent aminotransferase family.</text>
</comment>
<dbReference type="EMBL" id="JAWXYC010000004">
    <property type="protein sequence ID" value="MDX5953692.1"/>
    <property type="molecule type" value="Genomic_DNA"/>
</dbReference>
<evidence type="ECO:0000313" key="8">
    <source>
        <dbReference type="EMBL" id="QCO07598.1"/>
    </source>
</evidence>
<name>A0A0N7I7N8_AZOBR</name>
<keyword evidence="3" id="KW-0805">Transcription regulation</keyword>
<dbReference type="SUPFAM" id="SSF53383">
    <property type="entry name" value="PLP-dependent transferases"/>
    <property type="match status" value="1"/>
</dbReference>
<organism evidence="8 9">
    <name type="scientific">Azospirillum brasilense</name>
    <dbReference type="NCBI Taxonomy" id="192"/>
    <lineage>
        <taxon>Bacteria</taxon>
        <taxon>Pseudomonadati</taxon>
        <taxon>Pseudomonadota</taxon>
        <taxon>Alphaproteobacteria</taxon>
        <taxon>Rhodospirillales</taxon>
        <taxon>Azospirillaceae</taxon>
        <taxon>Azospirillum</taxon>
    </lineage>
</organism>
<keyword evidence="2" id="KW-0663">Pyridoxal phosphate</keyword>
<reference evidence="7 10" key="2">
    <citation type="submission" date="2023-11" db="EMBL/GenBank/DDBJ databases">
        <title>MicrobeMod: A computational toolkit for identifying prokaryotic methylation and restriction-modification with nanopore sequencing.</title>
        <authorList>
            <person name="Crits-Christoph A."/>
            <person name="Kang S.C."/>
            <person name="Lee H."/>
            <person name="Ostrov N."/>
        </authorList>
    </citation>
    <scope>NUCLEOTIDE SEQUENCE [LARGE SCALE GENOMIC DNA]</scope>
    <source>
        <strain evidence="7 10">ATCC 29145</strain>
    </source>
</reference>
<dbReference type="GO" id="GO:0003677">
    <property type="term" value="F:DNA binding"/>
    <property type="evidence" value="ECO:0007669"/>
    <property type="project" value="UniProtKB-KW"/>
</dbReference>
<dbReference type="PANTHER" id="PTHR46577:SF1">
    <property type="entry name" value="HTH-TYPE TRANSCRIPTIONAL REGULATORY PROTEIN GABR"/>
    <property type="match status" value="1"/>
</dbReference>
<keyword evidence="8" id="KW-0032">Aminotransferase</keyword>
<dbReference type="InterPro" id="IPR004839">
    <property type="entry name" value="Aminotransferase_I/II_large"/>
</dbReference>
<evidence type="ECO:0000313" key="7">
    <source>
        <dbReference type="EMBL" id="MDX5953692.1"/>
    </source>
</evidence>